<dbReference type="InterPro" id="IPR039563">
    <property type="entry name" value="Peptidase_C39_single_dom"/>
</dbReference>
<dbReference type="RefSeq" id="WP_184526129.1">
    <property type="nucleotide sequence ID" value="NZ_JACHGK010000007.1"/>
</dbReference>
<evidence type="ECO:0000256" key="1">
    <source>
        <dbReference type="SAM" id="Phobius"/>
    </source>
</evidence>
<dbReference type="CDD" id="cd02549">
    <property type="entry name" value="Peptidase_C39A"/>
    <property type="match status" value="1"/>
</dbReference>
<feature type="transmembrane region" description="Helical" evidence="1">
    <location>
        <begin position="32"/>
        <end position="51"/>
    </location>
</feature>
<keyword evidence="1" id="KW-0812">Transmembrane</keyword>
<dbReference type="InterPro" id="IPR039564">
    <property type="entry name" value="Peptidase_C39-like"/>
</dbReference>
<accession>A0A7X0HS26</accession>
<dbReference type="Proteomes" id="UP000531594">
    <property type="component" value="Unassembled WGS sequence"/>
</dbReference>
<sequence length="301" mass="34089">MNLLYMVILLLFCILILLIAKFVTGKRLVSSIIVFVFSVSMITAGILLDTLKQENAVNAMTRFKNLLQTPIAKTNAFIEENFILDLIEVKDSVLLDAPVINQKPELPRGCEVTSLAMMLQYAGIHADKMMLAEQIKRDPTAYRKEHGIVYFGHPNNGFVGDMYSYQNPGLGVYHRPIAELAEKYLPGSIHDFTGSDFEEIKKHLSDGRPVWVITNTAYRHLEPNYFQTWQTPNGPIDITYKEHSVLITGYDANYVYFNDPLTGAKNKKAPIKDFEESWVQMGKQAITYLPDYPLADNASEV</sequence>
<dbReference type="PANTHER" id="PTHR37806">
    <property type="entry name" value="LMO0724 PROTEIN"/>
    <property type="match status" value="1"/>
</dbReference>
<keyword evidence="4" id="KW-1185">Reference proteome</keyword>
<feature type="domain" description="Peptidase C39-like" evidence="2">
    <location>
        <begin position="95"/>
        <end position="260"/>
    </location>
</feature>
<dbReference type="EMBL" id="JACHGK010000007">
    <property type="protein sequence ID" value="MBB6445778.1"/>
    <property type="molecule type" value="Genomic_DNA"/>
</dbReference>
<dbReference type="SUPFAM" id="SSF54001">
    <property type="entry name" value="Cysteine proteinases"/>
    <property type="match status" value="1"/>
</dbReference>
<proteinExistence type="predicted"/>
<organism evidence="3 4">
    <name type="scientific">Bacillus benzoevorans</name>
    <dbReference type="NCBI Taxonomy" id="1456"/>
    <lineage>
        <taxon>Bacteria</taxon>
        <taxon>Bacillati</taxon>
        <taxon>Bacillota</taxon>
        <taxon>Bacilli</taxon>
        <taxon>Bacillales</taxon>
        <taxon>Bacillaceae</taxon>
        <taxon>Bacillus</taxon>
    </lineage>
</organism>
<dbReference type="AlphaFoldDB" id="A0A7X0HS26"/>
<evidence type="ECO:0000313" key="4">
    <source>
        <dbReference type="Proteomes" id="UP000531594"/>
    </source>
</evidence>
<name>A0A7X0HS26_9BACI</name>
<dbReference type="PANTHER" id="PTHR37806:SF1">
    <property type="entry name" value="PEPTIDASE C39-LIKE DOMAIN-CONTAINING PROTEIN"/>
    <property type="match status" value="1"/>
</dbReference>
<gene>
    <name evidence="3" type="ORF">HNR53_002403</name>
</gene>
<keyword evidence="1" id="KW-0472">Membrane</keyword>
<dbReference type="Gene3D" id="3.90.70.10">
    <property type="entry name" value="Cysteine proteinases"/>
    <property type="match status" value="1"/>
</dbReference>
<dbReference type="Pfam" id="PF13529">
    <property type="entry name" value="Peptidase_C39_2"/>
    <property type="match status" value="1"/>
</dbReference>
<dbReference type="InterPro" id="IPR038765">
    <property type="entry name" value="Papain-like_cys_pep_sf"/>
</dbReference>
<comment type="caution">
    <text evidence="3">The sequence shown here is derived from an EMBL/GenBank/DDBJ whole genome shotgun (WGS) entry which is preliminary data.</text>
</comment>
<evidence type="ECO:0000259" key="2">
    <source>
        <dbReference type="Pfam" id="PF13529"/>
    </source>
</evidence>
<evidence type="ECO:0000313" key="3">
    <source>
        <dbReference type="EMBL" id="MBB6445778.1"/>
    </source>
</evidence>
<keyword evidence="1" id="KW-1133">Transmembrane helix</keyword>
<reference evidence="3 4" key="1">
    <citation type="submission" date="2020-08" db="EMBL/GenBank/DDBJ databases">
        <title>Genomic Encyclopedia of Type Strains, Phase IV (KMG-IV): sequencing the most valuable type-strain genomes for metagenomic binning, comparative biology and taxonomic classification.</title>
        <authorList>
            <person name="Goeker M."/>
        </authorList>
    </citation>
    <scope>NUCLEOTIDE SEQUENCE [LARGE SCALE GENOMIC DNA]</scope>
    <source>
        <strain evidence="3 4">DSM 5391</strain>
    </source>
</reference>
<protein>
    <submittedName>
        <fullName evidence="3">Uncharacterized protein YvpB</fullName>
    </submittedName>
</protein>